<dbReference type="AlphaFoldDB" id="A0A256F8I8"/>
<dbReference type="Proteomes" id="UP000216345">
    <property type="component" value="Unassembled WGS sequence"/>
</dbReference>
<keyword evidence="2" id="KW-1185">Reference proteome</keyword>
<name>A0A256F8I8_9HYPH</name>
<evidence type="ECO:0000313" key="2">
    <source>
        <dbReference type="Proteomes" id="UP000216345"/>
    </source>
</evidence>
<gene>
    <name evidence="1" type="ORF">CEV32_1473</name>
</gene>
<reference evidence="1 2" key="1">
    <citation type="submission" date="2017-07" db="EMBL/GenBank/DDBJ databases">
        <title>Phylogenetic study on the rhizospheric bacterium Ochrobactrum sp. A44.</title>
        <authorList>
            <person name="Krzyzanowska D.M."/>
            <person name="Ossowicki A."/>
            <person name="Rajewska M."/>
            <person name="Maciag T."/>
            <person name="Kaczynski Z."/>
            <person name="Czerwicka M."/>
            <person name="Jafra S."/>
        </authorList>
    </citation>
    <scope>NUCLEOTIDE SEQUENCE [LARGE SCALE GENOMIC DNA]</scope>
    <source>
        <strain evidence="1 2">PR17</strain>
    </source>
</reference>
<sequence>MAISNYDELRVAISEYARREGDPTFPVDNFISLAEADFRPFIKHYMNEKAVKIDNVTDFIEFPVDMVAPRAVRIGSITPTLVSPYSPSIYPNQIGYFQEGNGYRLVREDYQPVTVTLIYHGSVPALSPTNPTNWLIARFPQVYLSGALIYAHRWLDDVESEQLEKQSLAEAMGRIDEDNRNVQRGGNAVITEGVLW</sequence>
<evidence type="ECO:0000313" key="1">
    <source>
        <dbReference type="EMBL" id="OYR11175.1"/>
    </source>
</evidence>
<dbReference type="InterPro" id="IPR056209">
    <property type="entry name" value="SU10_adaptor"/>
</dbReference>
<organism evidence="1 2">
    <name type="scientific">Brucella rhizosphaerae</name>
    <dbReference type="NCBI Taxonomy" id="571254"/>
    <lineage>
        <taxon>Bacteria</taxon>
        <taxon>Pseudomonadati</taxon>
        <taxon>Pseudomonadota</taxon>
        <taxon>Alphaproteobacteria</taxon>
        <taxon>Hyphomicrobiales</taxon>
        <taxon>Brucellaceae</taxon>
        <taxon>Brucella/Ochrobactrum group</taxon>
        <taxon>Brucella</taxon>
    </lineage>
</organism>
<comment type="caution">
    <text evidence="1">The sequence shown here is derived from an EMBL/GenBank/DDBJ whole genome shotgun (WGS) entry which is preliminary data.</text>
</comment>
<dbReference type="Pfam" id="PF24175">
    <property type="entry name" value="SU10_adaptor"/>
    <property type="match status" value="1"/>
</dbReference>
<dbReference type="EMBL" id="NNRK01000033">
    <property type="protein sequence ID" value="OYR11175.1"/>
    <property type="molecule type" value="Genomic_DNA"/>
</dbReference>
<accession>A0A256F8I8</accession>
<proteinExistence type="predicted"/>
<dbReference type="OrthoDB" id="7366738at2"/>
<dbReference type="RefSeq" id="WP_094578138.1">
    <property type="nucleotide sequence ID" value="NZ_JBHEEL010000007.1"/>
</dbReference>
<protein>
    <submittedName>
        <fullName evidence="1">Uncharacterized protein</fullName>
    </submittedName>
</protein>